<dbReference type="OrthoDB" id="2150604at2759"/>
<comment type="caution">
    <text evidence="2">The sequence shown here is derived from an EMBL/GenBank/DDBJ whole genome shotgun (WGS) entry which is preliminary data.</text>
</comment>
<dbReference type="AlphaFoldDB" id="A0A9P8XTC3"/>
<gene>
    <name evidence="2" type="ORF">B0I36DRAFT_396265</name>
</gene>
<sequence length="118" mass="12729">MLGDGINRLTFHQHLLEVVRDASAASDSSANVTIPPTTTLDEPFDTPKRLPISWGYLLGPLFAVLLPKWLAILLGVRASTSTLEQGTWIGPPVFDDNMANPTRLRIIDIPAAQVGAAL</sequence>
<dbReference type="Proteomes" id="UP000756346">
    <property type="component" value="Unassembled WGS sequence"/>
</dbReference>
<keyword evidence="3" id="KW-1185">Reference proteome</keyword>
<evidence type="ECO:0000256" key="1">
    <source>
        <dbReference type="SAM" id="Phobius"/>
    </source>
</evidence>
<accession>A0A9P8XTC3</accession>
<dbReference type="EMBL" id="JAGTJQ010000012">
    <property type="protein sequence ID" value="KAH7016204.1"/>
    <property type="molecule type" value="Genomic_DNA"/>
</dbReference>
<organism evidence="2 3">
    <name type="scientific">Microdochium trichocladiopsis</name>
    <dbReference type="NCBI Taxonomy" id="1682393"/>
    <lineage>
        <taxon>Eukaryota</taxon>
        <taxon>Fungi</taxon>
        <taxon>Dikarya</taxon>
        <taxon>Ascomycota</taxon>
        <taxon>Pezizomycotina</taxon>
        <taxon>Sordariomycetes</taxon>
        <taxon>Xylariomycetidae</taxon>
        <taxon>Xylariales</taxon>
        <taxon>Microdochiaceae</taxon>
        <taxon>Microdochium</taxon>
    </lineage>
</organism>
<keyword evidence="1" id="KW-0812">Transmembrane</keyword>
<protein>
    <submittedName>
        <fullName evidence="2">Uncharacterized protein</fullName>
    </submittedName>
</protein>
<proteinExistence type="predicted"/>
<feature type="non-terminal residue" evidence="2">
    <location>
        <position position="118"/>
    </location>
</feature>
<name>A0A9P8XTC3_9PEZI</name>
<dbReference type="GeneID" id="70191086"/>
<feature type="transmembrane region" description="Helical" evidence="1">
    <location>
        <begin position="54"/>
        <end position="76"/>
    </location>
</feature>
<keyword evidence="1" id="KW-1133">Transmembrane helix</keyword>
<evidence type="ECO:0000313" key="3">
    <source>
        <dbReference type="Proteomes" id="UP000756346"/>
    </source>
</evidence>
<keyword evidence="1" id="KW-0472">Membrane</keyword>
<dbReference type="RefSeq" id="XP_046005828.1">
    <property type="nucleotide sequence ID" value="XM_046161540.1"/>
</dbReference>
<reference evidence="2" key="1">
    <citation type="journal article" date="2021" name="Nat. Commun.">
        <title>Genetic determinants of endophytism in the Arabidopsis root mycobiome.</title>
        <authorList>
            <person name="Mesny F."/>
            <person name="Miyauchi S."/>
            <person name="Thiergart T."/>
            <person name="Pickel B."/>
            <person name="Atanasova L."/>
            <person name="Karlsson M."/>
            <person name="Huettel B."/>
            <person name="Barry K.W."/>
            <person name="Haridas S."/>
            <person name="Chen C."/>
            <person name="Bauer D."/>
            <person name="Andreopoulos W."/>
            <person name="Pangilinan J."/>
            <person name="LaButti K."/>
            <person name="Riley R."/>
            <person name="Lipzen A."/>
            <person name="Clum A."/>
            <person name="Drula E."/>
            <person name="Henrissat B."/>
            <person name="Kohler A."/>
            <person name="Grigoriev I.V."/>
            <person name="Martin F.M."/>
            <person name="Hacquard S."/>
        </authorList>
    </citation>
    <scope>NUCLEOTIDE SEQUENCE</scope>
    <source>
        <strain evidence="2">MPI-CAGE-CH-0230</strain>
    </source>
</reference>
<evidence type="ECO:0000313" key="2">
    <source>
        <dbReference type="EMBL" id="KAH7016204.1"/>
    </source>
</evidence>